<dbReference type="GeneID" id="83059126"/>
<feature type="chain" id="PRO_5008539037" evidence="2">
    <location>
        <begin position="22"/>
        <end position="359"/>
    </location>
</feature>
<dbReference type="GO" id="GO:0005886">
    <property type="term" value="C:plasma membrane"/>
    <property type="evidence" value="ECO:0007669"/>
    <property type="project" value="InterPro"/>
</dbReference>
<accession>A0A1B2I8I3</accession>
<protein>
    <submittedName>
        <fullName evidence="4">BMP family ABC transporter substrate-binding protein</fullName>
    </submittedName>
</protein>
<proteinExistence type="predicted"/>
<dbReference type="OrthoDB" id="9769871at2"/>
<dbReference type="EMBL" id="CP016757">
    <property type="protein sequence ID" value="ANZ46271.1"/>
    <property type="molecule type" value="Genomic_DNA"/>
</dbReference>
<dbReference type="Gene3D" id="3.40.50.2300">
    <property type="match status" value="2"/>
</dbReference>
<dbReference type="RefSeq" id="WP_066748104.1">
    <property type="nucleotide sequence ID" value="NZ_CAUFKJ010000006.1"/>
</dbReference>
<reference evidence="4" key="1">
    <citation type="submission" date="2016-08" db="EMBL/GenBank/DDBJ databases">
        <title>Complete genome of Cloacibacillus porcorum.</title>
        <authorList>
            <person name="Looft T."/>
            <person name="Bayles D.O."/>
            <person name="Alt D.P."/>
        </authorList>
    </citation>
    <scope>NUCLEOTIDE SEQUENCE [LARGE SCALE GENOMIC DNA]</scope>
    <source>
        <strain evidence="4">CL-84</strain>
    </source>
</reference>
<dbReference type="InterPro" id="IPR003760">
    <property type="entry name" value="PnrA-like"/>
</dbReference>
<dbReference type="PANTHER" id="PTHR43208:SF1">
    <property type="entry name" value="ABC TRANSPORTER SUBSTRATE-BINDING PROTEIN"/>
    <property type="match status" value="1"/>
</dbReference>
<evidence type="ECO:0000259" key="3">
    <source>
        <dbReference type="Pfam" id="PF02608"/>
    </source>
</evidence>
<evidence type="ECO:0000256" key="1">
    <source>
        <dbReference type="ARBA" id="ARBA00022729"/>
    </source>
</evidence>
<feature type="signal peptide" evidence="2">
    <location>
        <begin position="1"/>
        <end position="21"/>
    </location>
</feature>
<organism evidence="4 5">
    <name type="scientific">Cloacibacillus porcorum</name>
    <dbReference type="NCBI Taxonomy" id="1197717"/>
    <lineage>
        <taxon>Bacteria</taxon>
        <taxon>Thermotogati</taxon>
        <taxon>Synergistota</taxon>
        <taxon>Synergistia</taxon>
        <taxon>Synergistales</taxon>
        <taxon>Synergistaceae</taxon>
        <taxon>Cloacibacillus</taxon>
    </lineage>
</organism>
<dbReference type="CDD" id="cd19963">
    <property type="entry name" value="PBP1_BMP-like"/>
    <property type="match status" value="1"/>
</dbReference>
<gene>
    <name evidence="4" type="ORF">BED41_14860</name>
</gene>
<keyword evidence="1 2" id="KW-0732">Signal</keyword>
<dbReference type="AlphaFoldDB" id="A0A1B2I8I3"/>
<dbReference type="Proteomes" id="UP000093044">
    <property type="component" value="Chromosome"/>
</dbReference>
<dbReference type="PANTHER" id="PTHR43208">
    <property type="entry name" value="ABC TRANSPORTER SUBSTRATE-BINDING PROTEIN"/>
    <property type="match status" value="1"/>
</dbReference>
<dbReference type="Pfam" id="PF02608">
    <property type="entry name" value="Bmp"/>
    <property type="match status" value="1"/>
</dbReference>
<keyword evidence="5" id="KW-1185">Reference proteome</keyword>
<sequence length="359" mass="39700">MKKGILLALLLVMAFSASAFALAPIKLEDQKPVFIYVGPVADGGYNYMHDLGRQAMEKANPGVKGSIVESVPEGPDAERVMETAIRNGAKVVYANSFGYMDHVINVAKKYPDVYFNHCSGYKVAPNASTYFGRMYQPRYLSGIVAGKATKSNLIGFVAAYPIPEVIRGINAFTLGVRKVNPQAKVKVVWIYTWHDPAKEKEATKALFDAKCDTIAMHADTGGAPQAAEELGMWVVGYNYPMDKYAPTRHLVTPVWNWGKYYDYSTKAIANGTWKSQQVWWSMKDGMVDLSKFGKDVKEDTKKLVAAEKQKILDGKWDVFTGPIKGQDGKVVVPQGKKLSDGEMLSMNWFVEGVEGTIPK</sequence>
<dbReference type="KEGG" id="cpor:BED41_14860"/>
<dbReference type="STRING" id="1197717.BED41_14860"/>
<evidence type="ECO:0000256" key="2">
    <source>
        <dbReference type="SAM" id="SignalP"/>
    </source>
</evidence>
<name>A0A1B2I8I3_9BACT</name>
<feature type="domain" description="ABC transporter substrate-binding protein PnrA-like" evidence="3">
    <location>
        <begin position="33"/>
        <end position="312"/>
    </location>
</feature>
<evidence type="ECO:0000313" key="5">
    <source>
        <dbReference type="Proteomes" id="UP000093044"/>
    </source>
</evidence>
<dbReference type="InterPro" id="IPR052910">
    <property type="entry name" value="ABC-Purine-Binding"/>
</dbReference>
<evidence type="ECO:0000313" key="4">
    <source>
        <dbReference type="EMBL" id="ANZ46271.1"/>
    </source>
</evidence>